<evidence type="ECO:0000256" key="1">
    <source>
        <dbReference type="SAM" id="MobiDB-lite"/>
    </source>
</evidence>
<dbReference type="Proteomes" id="UP001599756">
    <property type="component" value="Unassembled WGS sequence"/>
</dbReference>
<dbReference type="EMBL" id="JBHYTS010000001">
    <property type="protein sequence ID" value="MFE1749016.1"/>
    <property type="molecule type" value="Genomic_DNA"/>
</dbReference>
<evidence type="ECO:0000313" key="3">
    <source>
        <dbReference type="Proteomes" id="UP001599756"/>
    </source>
</evidence>
<evidence type="ECO:0000313" key="2">
    <source>
        <dbReference type="EMBL" id="MFE1749016.1"/>
    </source>
</evidence>
<sequence length="48" mass="5424">MTVKEEASLKAGRAAGYCWAKNPHGPGRCTKPPHKDRGHRDHFAHTEW</sequence>
<keyword evidence="3" id="KW-1185">Reference proteome</keyword>
<organism evidence="2 3">
    <name type="scientific">Streptomyces anandii</name>
    <dbReference type="NCBI Taxonomy" id="285454"/>
    <lineage>
        <taxon>Bacteria</taxon>
        <taxon>Bacillati</taxon>
        <taxon>Actinomycetota</taxon>
        <taxon>Actinomycetes</taxon>
        <taxon>Kitasatosporales</taxon>
        <taxon>Streptomycetaceae</taxon>
        <taxon>Streptomyces</taxon>
    </lineage>
</organism>
<feature type="region of interest" description="Disordered" evidence="1">
    <location>
        <begin position="20"/>
        <end position="48"/>
    </location>
</feature>
<reference evidence="2 3" key="1">
    <citation type="submission" date="2024-09" db="EMBL/GenBank/DDBJ databases">
        <title>The Natural Products Discovery Center: Release of the First 8490 Sequenced Strains for Exploring Actinobacteria Biosynthetic Diversity.</title>
        <authorList>
            <person name="Kalkreuter E."/>
            <person name="Kautsar S.A."/>
            <person name="Yang D."/>
            <person name="Bader C.D."/>
            <person name="Teijaro C.N."/>
            <person name="Fluegel L."/>
            <person name="Davis C.M."/>
            <person name="Simpson J.R."/>
            <person name="Lauterbach L."/>
            <person name="Steele A.D."/>
            <person name="Gui C."/>
            <person name="Meng S."/>
            <person name="Li G."/>
            <person name="Viehrig K."/>
            <person name="Ye F."/>
            <person name="Su P."/>
            <person name="Kiefer A.F."/>
            <person name="Nichols A."/>
            <person name="Cepeda A.J."/>
            <person name="Yan W."/>
            <person name="Fan B."/>
            <person name="Jiang Y."/>
            <person name="Adhikari A."/>
            <person name="Zheng C.-J."/>
            <person name="Schuster L."/>
            <person name="Cowan T.M."/>
            <person name="Smanski M.J."/>
            <person name="Chevrette M.G."/>
            <person name="De Carvalho L.P.S."/>
            <person name="Shen B."/>
        </authorList>
    </citation>
    <scope>NUCLEOTIDE SEQUENCE [LARGE SCALE GENOMIC DNA]</scope>
    <source>
        <strain evidence="2 3">NPDC059500</strain>
    </source>
</reference>
<comment type="caution">
    <text evidence="2">The sequence shown here is derived from an EMBL/GenBank/DDBJ whole genome shotgun (WGS) entry which is preliminary data.</text>
</comment>
<protein>
    <submittedName>
        <fullName evidence="2">Uncharacterized protein</fullName>
    </submittedName>
</protein>
<proteinExistence type="predicted"/>
<gene>
    <name evidence="2" type="ORF">ACFW88_00420</name>
</gene>
<dbReference type="RefSeq" id="WP_381839149.1">
    <property type="nucleotide sequence ID" value="NZ_JBHYTS010000001.1"/>
</dbReference>
<accession>A0ABW6GXW9</accession>
<feature type="compositionally biased region" description="Basic and acidic residues" evidence="1">
    <location>
        <begin position="33"/>
        <end position="48"/>
    </location>
</feature>
<name>A0ABW6GXW9_9ACTN</name>